<reference evidence="1 2" key="1">
    <citation type="submission" date="2019-12" db="EMBL/GenBank/DDBJ databases">
        <title>Shinella kummerowiae sp. nov., a symbiotic bacterium isolated from root nodules of the herbal legume Kummerowia stipulacea.</title>
        <authorList>
            <person name="Gao J."/>
        </authorList>
    </citation>
    <scope>NUCLEOTIDE SEQUENCE [LARGE SCALE GENOMIC DNA]</scope>
    <source>
        <strain evidence="1 2">CCBAU 25048</strain>
    </source>
</reference>
<dbReference type="Proteomes" id="UP000435802">
    <property type="component" value="Unassembled WGS sequence"/>
</dbReference>
<name>A0A6N8S7U1_9HYPH</name>
<accession>A0A6N8S7U1</accession>
<sequence>MQDMYGLAILFELSQKDGRRKHEFDHLRETPPLRTRFVRFLRALRMSKAAKGPE</sequence>
<evidence type="ECO:0000313" key="2">
    <source>
        <dbReference type="Proteomes" id="UP000435802"/>
    </source>
</evidence>
<dbReference type="AlphaFoldDB" id="A0A6N8S7U1"/>
<gene>
    <name evidence="1" type="ORF">GR138_04695</name>
</gene>
<organism evidence="1 2">
    <name type="scientific">Shinella kummerowiae</name>
    <dbReference type="NCBI Taxonomy" id="417745"/>
    <lineage>
        <taxon>Bacteria</taxon>
        <taxon>Pseudomonadati</taxon>
        <taxon>Pseudomonadota</taxon>
        <taxon>Alphaproteobacteria</taxon>
        <taxon>Hyphomicrobiales</taxon>
        <taxon>Rhizobiaceae</taxon>
        <taxon>Shinella</taxon>
    </lineage>
</organism>
<proteinExistence type="predicted"/>
<dbReference type="EMBL" id="WUMK01000002">
    <property type="protein sequence ID" value="MXN44477.1"/>
    <property type="molecule type" value="Genomic_DNA"/>
</dbReference>
<dbReference type="RefSeq" id="WP_160857477.1">
    <property type="nucleotide sequence ID" value="NZ_WUMK01000002.1"/>
</dbReference>
<comment type="caution">
    <text evidence="1">The sequence shown here is derived from an EMBL/GenBank/DDBJ whole genome shotgun (WGS) entry which is preliminary data.</text>
</comment>
<evidence type="ECO:0000313" key="1">
    <source>
        <dbReference type="EMBL" id="MXN44477.1"/>
    </source>
</evidence>
<protein>
    <submittedName>
        <fullName evidence="1">Uncharacterized protein</fullName>
    </submittedName>
</protein>
<dbReference type="OrthoDB" id="8403330at2"/>
<keyword evidence="2" id="KW-1185">Reference proteome</keyword>